<feature type="transmembrane region" description="Helical" evidence="7">
    <location>
        <begin position="118"/>
        <end position="139"/>
    </location>
</feature>
<evidence type="ECO:0000256" key="1">
    <source>
        <dbReference type="ARBA" id="ARBA00004651"/>
    </source>
</evidence>
<dbReference type="Proteomes" id="UP000886101">
    <property type="component" value="Unassembled WGS sequence"/>
</dbReference>
<keyword evidence="2" id="KW-0813">Transport</keyword>
<feature type="transmembrane region" description="Helical" evidence="7">
    <location>
        <begin position="270"/>
        <end position="291"/>
    </location>
</feature>
<feature type="transmembrane region" description="Helical" evidence="7">
    <location>
        <begin position="47"/>
        <end position="70"/>
    </location>
</feature>
<keyword evidence="6 7" id="KW-0472">Membrane</keyword>
<evidence type="ECO:0000256" key="7">
    <source>
        <dbReference type="SAM" id="Phobius"/>
    </source>
</evidence>
<evidence type="ECO:0000256" key="3">
    <source>
        <dbReference type="ARBA" id="ARBA00022475"/>
    </source>
</evidence>
<evidence type="ECO:0000259" key="8">
    <source>
        <dbReference type="Pfam" id="PF03600"/>
    </source>
</evidence>
<dbReference type="GO" id="GO:0055085">
    <property type="term" value="P:transmembrane transport"/>
    <property type="evidence" value="ECO:0007669"/>
    <property type="project" value="InterPro"/>
</dbReference>
<evidence type="ECO:0000313" key="9">
    <source>
        <dbReference type="EMBL" id="HHI98081.1"/>
    </source>
</evidence>
<protein>
    <recommendedName>
        <fullName evidence="8">Citrate transporter-like domain-containing protein</fullName>
    </recommendedName>
</protein>
<proteinExistence type="predicted"/>
<feature type="transmembrane region" description="Helical" evidence="7">
    <location>
        <begin position="338"/>
        <end position="358"/>
    </location>
</feature>
<reference evidence="9" key="1">
    <citation type="journal article" date="2020" name="mSystems">
        <title>Genome- and Community-Level Interaction Insights into Carbon Utilization and Element Cycling Functions of Hydrothermarchaeota in Hydrothermal Sediment.</title>
        <authorList>
            <person name="Zhou Z."/>
            <person name="Liu Y."/>
            <person name="Xu W."/>
            <person name="Pan J."/>
            <person name="Luo Z.H."/>
            <person name="Li M."/>
        </authorList>
    </citation>
    <scope>NUCLEOTIDE SEQUENCE [LARGE SCALE GENOMIC DNA]</scope>
    <source>
        <strain evidence="9">HyVt-533</strain>
    </source>
</reference>
<name>A0A7V5U3G4_9BACT</name>
<accession>A0A7V5U3G4</accession>
<feature type="domain" description="Citrate transporter-like" evidence="8">
    <location>
        <begin position="40"/>
        <end position="291"/>
    </location>
</feature>
<sequence length="360" mass="41541">MGFKKPFDKISYFLLKEWLFFASLAGLILSSLFLQRFPLYERKDFEIIFLLFVQFSLIKGLENAGLFEIISSFLHGRKYLVLKLLLASLLLSPLITNDLALLILCPLALTLKISHPELFFTLLAIAANAGSALTPLGNPQNLFIYWFFRVNLGDFIKEIFPLSLVSSLFILLIACFVFGKEKSPCKVNLSTIKFNKYRIIFHLILFLMGLGLIFKIFPLKIGFILIFFNLLSEKSNIKVDFFLLGTFFFFFGFTDNLRELFRFHSFHPHYIFLSAVILSQFMSNVPAALFLSDFTSNWAALLWGVNVGGFGNLIGSLANIIAYRFYLQKFNRHKRFILVFHILNYFFLVLGIILYYLLKG</sequence>
<gene>
    <name evidence="9" type="ORF">ENJ96_09570</name>
</gene>
<evidence type="ECO:0000256" key="6">
    <source>
        <dbReference type="ARBA" id="ARBA00023136"/>
    </source>
</evidence>
<feature type="transmembrane region" description="Helical" evidence="7">
    <location>
        <begin position="18"/>
        <end position="35"/>
    </location>
</feature>
<feature type="transmembrane region" description="Helical" evidence="7">
    <location>
        <begin position="159"/>
        <end position="178"/>
    </location>
</feature>
<keyword evidence="5 7" id="KW-1133">Transmembrane helix</keyword>
<dbReference type="PANTHER" id="PTHR43302:SF5">
    <property type="entry name" value="TRANSPORTER ARSB-RELATED"/>
    <property type="match status" value="1"/>
</dbReference>
<comment type="caution">
    <text evidence="9">The sequence shown here is derived from an EMBL/GenBank/DDBJ whole genome shotgun (WGS) entry which is preliminary data.</text>
</comment>
<feature type="transmembrane region" description="Helical" evidence="7">
    <location>
        <begin position="241"/>
        <end position="258"/>
    </location>
</feature>
<evidence type="ECO:0000256" key="4">
    <source>
        <dbReference type="ARBA" id="ARBA00022692"/>
    </source>
</evidence>
<comment type="subcellular location">
    <subcellularLocation>
        <location evidence="1">Cell membrane</location>
        <topology evidence="1">Multi-pass membrane protein</topology>
    </subcellularLocation>
</comment>
<evidence type="ECO:0000256" key="5">
    <source>
        <dbReference type="ARBA" id="ARBA00022989"/>
    </source>
</evidence>
<dbReference type="Pfam" id="PF03600">
    <property type="entry name" value="CitMHS"/>
    <property type="match status" value="1"/>
</dbReference>
<keyword evidence="4 7" id="KW-0812">Transmembrane</keyword>
<dbReference type="PANTHER" id="PTHR43302">
    <property type="entry name" value="TRANSPORTER ARSB-RELATED"/>
    <property type="match status" value="1"/>
</dbReference>
<keyword evidence="3" id="KW-1003">Cell membrane</keyword>
<feature type="transmembrane region" description="Helical" evidence="7">
    <location>
        <begin position="199"/>
        <end position="229"/>
    </location>
</feature>
<dbReference type="GO" id="GO:0005886">
    <property type="term" value="C:plasma membrane"/>
    <property type="evidence" value="ECO:0007669"/>
    <property type="project" value="UniProtKB-SubCell"/>
</dbReference>
<organism evidence="9">
    <name type="scientific">Thermodesulfatator atlanticus</name>
    <dbReference type="NCBI Taxonomy" id="501497"/>
    <lineage>
        <taxon>Bacteria</taxon>
        <taxon>Pseudomonadati</taxon>
        <taxon>Thermodesulfobacteriota</taxon>
        <taxon>Thermodesulfobacteria</taxon>
        <taxon>Thermodesulfobacteriales</taxon>
        <taxon>Thermodesulfatatoraceae</taxon>
        <taxon>Thermodesulfatator</taxon>
    </lineage>
</organism>
<feature type="transmembrane region" description="Helical" evidence="7">
    <location>
        <begin position="90"/>
        <end position="111"/>
    </location>
</feature>
<dbReference type="EMBL" id="DROK01000280">
    <property type="protein sequence ID" value="HHI98081.1"/>
    <property type="molecule type" value="Genomic_DNA"/>
</dbReference>
<evidence type="ECO:0000256" key="2">
    <source>
        <dbReference type="ARBA" id="ARBA00022448"/>
    </source>
</evidence>
<dbReference type="InterPro" id="IPR004680">
    <property type="entry name" value="Cit_transptr-like_dom"/>
</dbReference>
<dbReference type="AlphaFoldDB" id="A0A7V5U3G4"/>
<feature type="transmembrane region" description="Helical" evidence="7">
    <location>
        <begin position="303"/>
        <end position="326"/>
    </location>
</feature>